<dbReference type="CDD" id="cd07814">
    <property type="entry name" value="SRPBCC_CalC_Aha1-like"/>
    <property type="match status" value="1"/>
</dbReference>
<comment type="similarity">
    <text evidence="1">Belongs to the AHA1 family.</text>
</comment>
<evidence type="ECO:0000256" key="1">
    <source>
        <dbReference type="ARBA" id="ARBA00006817"/>
    </source>
</evidence>
<evidence type="ECO:0000313" key="3">
    <source>
        <dbReference type="EMBL" id="KKN14970.1"/>
    </source>
</evidence>
<dbReference type="InterPro" id="IPR013538">
    <property type="entry name" value="ASHA1/2-like_C"/>
</dbReference>
<feature type="domain" description="Activator of Hsp90 ATPase homologue 1/2-like C-terminal" evidence="2">
    <location>
        <begin position="13"/>
        <end position="146"/>
    </location>
</feature>
<name>A0A0F9N5T1_9ZZZZ</name>
<proteinExistence type="inferred from homology"/>
<comment type="caution">
    <text evidence="3">The sequence shown here is derived from an EMBL/GenBank/DDBJ whole genome shotgun (WGS) entry which is preliminary data.</text>
</comment>
<reference evidence="3" key="1">
    <citation type="journal article" date="2015" name="Nature">
        <title>Complex archaea that bridge the gap between prokaryotes and eukaryotes.</title>
        <authorList>
            <person name="Spang A."/>
            <person name="Saw J.H."/>
            <person name="Jorgensen S.L."/>
            <person name="Zaremba-Niedzwiedzka K."/>
            <person name="Martijn J."/>
            <person name="Lind A.E."/>
            <person name="van Eijk R."/>
            <person name="Schleper C."/>
            <person name="Guy L."/>
            <person name="Ettema T.J."/>
        </authorList>
    </citation>
    <scope>NUCLEOTIDE SEQUENCE</scope>
</reference>
<dbReference type="SUPFAM" id="SSF55961">
    <property type="entry name" value="Bet v1-like"/>
    <property type="match status" value="1"/>
</dbReference>
<accession>A0A0F9N5T1</accession>
<evidence type="ECO:0000259" key="2">
    <source>
        <dbReference type="Pfam" id="PF08327"/>
    </source>
</evidence>
<dbReference type="InterPro" id="IPR023393">
    <property type="entry name" value="START-like_dom_sf"/>
</dbReference>
<dbReference type="Gene3D" id="3.30.530.20">
    <property type="match status" value="1"/>
</dbReference>
<dbReference type="EMBL" id="LAZR01003761">
    <property type="protein sequence ID" value="KKN14970.1"/>
    <property type="molecule type" value="Genomic_DNA"/>
</dbReference>
<dbReference type="Pfam" id="PF08327">
    <property type="entry name" value="AHSA1"/>
    <property type="match status" value="1"/>
</dbReference>
<gene>
    <name evidence="3" type="ORF">LCGC14_0990790</name>
</gene>
<organism evidence="3">
    <name type="scientific">marine sediment metagenome</name>
    <dbReference type="NCBI Taxonomy" id="412755"/>
    <lineage>
        <taxon>unclassified sequences</taxon>
        <taxon>metagenomes</taxon>
        <taxon>ecological metagenomes</taxon>
    </lineage>
</organism>
<sequence length="154" mass="18132">MEKIIQIKIEIDCNIENAYNMFIVNELLEKWLTVKAEVEPKVGDKYELFWEPENRENNSTIGCKITGMEKNKFISFDWKGPVDFKSFMNDADPLTHVTVFFSHVNNDLNKTMIHLFHTGWRKGPEWQKARNYFENAWSKALQGLKDKIKNSTIV</sequence>
<protein>
    <recommendedName>
        <fullName evidence="2">Activator of Hsp90 ATPase homologue 1/2-like C-terminal domain-containing protein</fullName>
    </recommendedName>
</protein>
<dbReference type="AlphaFoldDB" id="A0A0F9N5T1"/>